<comment type="similarity">
    <text evidence="2">Belongs to the amino acid-polyamine-organocation (APC) superfamily. L-type amino acid transporter (LAT) (TC 2.A.3.8) family.</text>
</comment>
<dbReference type="OrthoDB" id="10062876at2759"/>
<evidence type="ECO:0000256" key="5">
    <source>
        <dbReference type="ARBA" id="ARBA00023136"/>
    </source>
</evidence>
<dbReference type="Pfam" id="PF13520">
    <property type="entry name" value="AA_permease_2"/>
    <property type="match status" value="1"/>
</dbReference>
<reference evidence="8" key="1">
    <citation type="submission" date="2022-01" db="EMBL/GenBank/DDBJ databases">
        <authorList>
            <person name="Braso-Vives M."/>
        </authorList>
    </citation>
    <scope>NUCLEOTIDE SEQUENCE</scope>
</reference>
<dbReference type="FunFam" id="1.20.1740.10:FF:000092">
    <property type="entry name" value="Putative L-type amino acid transporter 1-like protein MLAS"/>
    <property type="match status" value="1"/>
</dbReference>
<dbReference type="GO" id="GO:0016020">
    <property type="term" value="C:membrane"/>
    <property type="evidence" value="ECO:0007669"/>
    <property type="project" value="UniProtKB-SubCell"/>
</dbReference>
<keyword evidence="9" id="KW-1185">Reference proteome</keyword>
<feature type="transmembrane region" description="Helical" evidence="7">
    <location>
        <begin position="362"/>
        <end position="387"/>
    </location>
</feature>
<evidence type="ECO:0000256" key="6">
    <source>
        <dbReference type="SAM" id="MobiDB-lite"/>
    </source>
</evidence>
<dbReference type="PANTHER" id="PTHR11785">
    <property type="entry name" value="AMINO ACID TRANSPORTER"/>
    <property type="match status" value="1"/>
</dbReference>
<evidence type="ECO:0000256" key="2">
    <source>
        <dbReference type="ARBA" id="ARBA00007040"/>
    </source>
</evidence>
<name>A0A8K0EX37_BRALA</name>
<evidence type="ECO:0000256" key="4">
    <source>
        <dbReference type="ARBA" id="ARBA00022989"/>
    </source>
</evidence>
<proteinExistence type="inferred from homology"/>
<dbReference type="FunFam" id="1.20.1740.10:FF:000119">
    <property type="entry name" value="Solute carrier family 7 member 7"/>
    <property type="match status" value="1"/>
</dbReference>
<feature type="transmembrane region" description="Helical" evidence="7">
    <location>
        <begin position="408"/>
        <end position="432"/>
    </location>
</feature>
<feature type="transmembrane region" description="Helical" evidence="7">
    <location>
        <begin position="318"/>
        <end position="342"/>
    </location>
</feature>
<evidence type="ECO:0000256" key="1">
    <source>
        <dbReference type="ARBA" id="ARBA00004141"/>
    </source>
</evidence>
<accession>A0A8K0EX37</accession>
<feature type="transmembrane region" description="Helical" evidence="7">
    <location>
        <begin position="284"/>
        <end position="306"/>
    </location>
</feature>
<dbReference type="GO" id="GO:0015179">
    <property type="term" value="F:L-amino acid transmembrane transporter activity"/>
    <property type="evidence" value="ECO:0007669"/>
    <property type="project" value="TreeGrafter"/>
</dbReference>
<dbReference type="Gene3D" id="1.20.1740.10">
    <property type="entry name" value="Amino acid/polyamine transporter I"/>
    <property type="match status" value="1"/>
</dbReference>
<dbReference type="InterPro" id="IPR050598">
    <property type="entry name" value="AminoAcid_Transporter"/>
</dbReference>
<feature type="transmembrane region" description="Helical" evidence="7">
    <location>
        <begin position="126"/>
        <end position="147"/>
    </location>
</feature>
<evidence type="ECO:0000313" key="9">
    <source>
        <dbReference type="Proteomes" id="UP000838412"/>
    </source>
</evidence>
<dbReference type="InterPro" id="IPR002293">
    <property type="entry name" value="AA/rel_permease1"/>
</dbReference>
<protein>
    <submittedName>
        <fullName evidence="8">SLC7A6 protein</fullName>
    </submittedName>
</protein>
<feature type="transmembrane region" description="Helical" evidence="7">
    <location>
        <begin position="159"/>
        <end position="178"/>
    </location>
</feature>
<evidence type="ECO:0000256" key="7">
    <source>
        <dbReference type="SAM" id="Phobius"/>
    </source>
</evidence>
<sequence length="567" mass="61291">MQRPGSWGYGKKAGIAQACLSKLVLGESSHAFPCVLRNLWLGRAVGELTEMGAGGQGDSTAASPMMEPDGINHAAQDSSNGEKGSPVRLQRQVTLANAVGLMVGNILGSGIFIAPKGVLLYTGSTGLSLIIWAVSGVFSALGALCYAELGTSILKSGASYAYILEAFGPFPAFLRLWVSVLIVDPTGQAVIALTFSSYLVQPFFPGCDVPYGAVRLLAIAIVCVLTFVNCANVRWVTRVQDAFAYAGVAACVMVIISGVVNVVITGEMHVFQSPFKGTNPDMGSAALALYPGLYAFAGWDMLNFITEEIKNPHKNLPRAIWISMPIVTVLYILINISMYSVLSAQQVLESEAVAVTYAEKAMGVVSWTIPILVAMTTIGGINAYILAVSRLYFVGSREGHLPQVLSMINIWTMTPAPAVLFNGFLVCCYLISDDVLTLINYFSFMYWIGVGLSIAALLYLRWRQPDMHRPIKVHLALPVLFLLASLFLVVVPFYSAFRDSVIGCAIFLSGVPVYYFGVHRKVHPAWLHTIADGITRKVQKLLLCVPQETEDTTLPNGEGRHETEKTV</sequence>
<evidence type="ECO:0000313" key="8">
    <source>
        <dbReference type="EMBL" id="CAH1269703.1"/>
    </source>
</evidence>
<keyword evidence="4 7" id="KW-1133">Transmembrane helix</keyword>
<dbReference type="PANTHER" id="PTHR11785:SF389">
    <property type="entry name" value="Y+L AMINO ACID TRANSPORTER 1-LIKE"/>
    <property type="match status" value="1"/>
</dbReference>
<feature type="transmembrane region" description="Helical" evidence="7">
    <location>
        <begin position="212"/>
        <end position="231"/>
    </location>
</feature>
<dbReference type="AlphaFoldDB" id="A0A8K0EX37"/>
<keyword evidence="5 7" id="KW-0472">Membrane</keyword>
<feature type="transmembrane region" description="Helical" evidence="7">
    <location>
        <begin position="474"/>
        <end position="494"/>
    </location>
</feature>
<comment type="subcellular location">
    <subcellularLocation>
        <location evidence="1">Membrane</location>
        <topology evidence="1">Multi-pass membrane protein</topology>
    </subcellularLocation>
</comment>
<feature type="transmembrane region" description="Helical" evidence="7">
    <location>
        <begin position="500"/>
        <end position="518"/>
    </location>
</feature>
<organism evidence="8 9">
    <name type="scientific">Branchiostoma lanceolatum</name>
    <name type="common">Common lancelet</name>
    <name type="synonym">Amphioxus lanceolatum</name>
    <dbReference type="NCBI Taxonomy" id="7740"/>
    <lineage>
        <taxon>Eukaryota</taxon>
        <taxon>Metazoa</taxon>
        <taxon>Chordata</taxon>
        <taxon>Cephalochordata</taxon>
        <taxon>Leptocardii</taxon>
        <taxon>Amphioxiformes</taxon>
        <taxon>Branchiostomatidae</taxon>
        <taxon>Branchiostoma</taxon>
    </lineage>
</organism>
<feature type="transmembrane region" description="Helical" evidence="7">
    <location>
        <begin position="243"/>
        <end position="264"/>
    </location>
</feature>
<gene>
    <name evidence="8" type="primary">SLC7A6</name>
    <name evidence="8" type="ORF">BLAG_LOCUS22267</name>
</gene>
<feature type="transmembrane region" description="Helical" evidence="7">
    <location>
        <begin position="444"/>
        <end position="462"/>
    </location>
</feature>
<feature type="region of interest" description="Disordered" evidence="6">
    <location>
        <begin position="53"/>
        <end position="86"/>
    </location>
</feature>
<evidence type="ECO:0000256" key="3">
    <source>
        <dbReference type="ARBA" id="ARBA00022692"/>
    </source>
</evidence>
<keyword evidence="3 7" id="KW-0812">Transmembrane</keyword>
<dbReference type="EMBL" id="OV696692">
    <property type="protein sequence ID" value="CAH1269703.1"/>
    <property type="molecule type" value="Genomic_DNA"/>
</dbReference>
<feature type="transmembrane region" description="Helical" evidence="7">
    <location>
        <begin position="93"/>
        <end position="114"/>
    </location>
</feature>
<dbReference type="Proteomes" id="UP000838412">
    <property type="component" value="Chromosome 7"/>
</dbReference>